<evidence type="ECO:0000313" key="2">
    <source>
        <dbReference type="Proteomes" id="UP001597083"/>
    </source>
</evidence>
<name>A0ABW3CPE5_9ACTN</name>
<gene>
    <name evidence="1" type="ORF">ACFQ07_28775</name>
</gene>
<comment type="caution">
    <text evidence="1">The sequence shown here is derived from an EMBL/GenBank/DDBJ whole genome shotgun (WGS) entry which is preliminary data.</text>
</comment>
<evidence type="ECO:0008006" key="3">
    <source>
        <dbReference type="Google" id="ProtNLM"/>
    </source>
</evidence>
<dbReference type="EMBL" id="JBHTIR010004039">
    <property type="protein sequence ID" value="MFD0856268.1"/>
    <property type="molecule type" value="Genomic_DNA"/>
</dbReference>
<organism evidence="1 2">
    <name type="scientific">Actinomadura adrarensis</name>
    <dbReference type="NCBI Taxonomy" id="1819600"/>
    <lineage>
        <taxon>Bacteria</taxon>
        <taxon>Bacillati</taxon>
        <taxon>Actinomycetota</taxon>
        <taxon>Actinomycetes</taxon>
        <taxon>Streptosporangiales</taxon>
        <taxon>Thermomonosporaceae</taxon>
        <taxon>Actinomadura</taxon>
    </lineage>
</organism>
<reference evidence="2" key="1">
    <citation type="journal article" date="2019" name="Int. J. Syst. Evol. Microbiol.">
        <title>The Global Catalogue of Microorganisms (GCM) 10K type strain sequencing project: providing services to taxonomists for standard genome sequencing and annotation.</title>
        <authorList>
            <consortium name="The Broad Institute Genomics Platform"/>
            <consortium name="The Broad Institute Genome Sequencing Center for Infectious Disease"/>
            <person name="Wu L."/>
            <person name="Ma J."/>
        </authorList>
    </citation>
    <scope>NUCLEOTIDE SEQUENCE [LARGE SCALE GENOMIC DNA]</scope>
    <source>
        <strain evidence="2">JCM 31696</strain>
    </source>
</reference>
<evidence type="ECO:0000313" key="1">
    <source>
        <dbReference type="EMBL" id="MFD0856268.1"/>
    </source>
</evidence>
<protein>
    <recommendedName>
        <fullName evidence="3">TOBE domain-containing protein</fullName>
    </recommendedName>
</protein>
<dbReference type="Proteomes" id="UP001597083">
    <property type="component" value="Unassembled WGS sequence"/>
</dbReference>
<proteinExistence type="predicted"/>
<keyword evidence="2" id="KW-1185">Reference proteome</keyword>
<accession>A0ABW3CPE5</accession>
<sequence>GRVRAERPEGPNVWETRRRDKLFSGTHSEYVVTHINERVAYRVWADGSPVPEEGQTGWLTVPPSDVHIFRP</sequence>
<feature type="non-terminal residue" evidence="1">
    <location>
        <position position="1"/>
    </location>
</feature>